<proteinExistence type="inferred from homology"/>
<feature type="domain" description="Cytidylate kinase" evidence="9">
    <location>
        <begin position="40"/>
        <end position="230"/>
    </location>
</feature>
<comment type="caution">
    <text evidence="10">The sequence shown here is derived from an EMBL/GenBank/DDBJ whole genome shotgun (WGS) entry which is preliminary data.</text>
</comment>
<evidence type="ECO:0000313" key="11">
    <source>
        <dbReference type="Proteomes" id="UP000643405"/>
    </source>
</evidence>
<gene>
    <name evidence="8" type="primary">cmk</name>
    <name evidence="10" type="ORF">ICI42_00645</name>
</gene>
<comment type="catalytic activity">
    <reaction evidence="7 8">
        <text>CMP + ATP = CDP + ADP</text>
        <dbReference type="Rhea" id="RHEA:11600"/>
        <dbReference type="ChEBI" id="CHEBI:30616"/>
        <dbReference type="ChEBI" id="CHEBI:58069"/>
        <dbReference type="ChEBI" id="CHEBI:60377"/>
        <dbReference type="ChEBI" id="CHEBI:456216"/>
        <dbReference type="EC" id="2.7.4.25"/>
    </reaction>
</comment>
<dbReference type="Pfam" id="PF02224">
    <property type="entry name" value="Cytidylate_kin"/>
    <property type="match status" value="1"/>
</dbReference>
<feature type="binding site" evidence="8">
    <location>
        <begin position="44"/>
        <end position="52"/>
    </location>
    <ligand>
        <name>ATP</name>
        <dbReference type="ChEBI" id="CHEBI:30616"/>
    </ligand>
</feature>
<evidence type="ECO:0000259" key="9">
    <source>
        <dbReference type="Pfam" id="PF02224"/>
    </source>
</evidence>
<dbReference type="SUPFAM" id="SSF52540">
    <property type="entry name" value="P-loop containing nucleoside triphosphate hydrolases"/>
    <property type="match status" value="1"/>
</dbReference>
<dbReference type="AlphaFoldDB" id="A0A8J6PFR8"/>
<name>A0A8J6PFR8_9HYPH</name>
<evidence type="ECO:0000313" key="10">
    <source>
        <dbReference type="EMBL" id="MBD0413163.1"/>
    </source>
</evidence>
<keyword evidence="3 8" id="KW-0547">Nucleotide-binding</keyword>
<keyword evidence="2 8" id="KW-0808">Transferase</keyword>
<keyword evidence="11" id="KW-1185">Reference proteome</keyword>
<dbReference type="Gene3D" id="3.40.50.300">
    <property type="entry name" value="P-loop containing nucleotide triphosphate hydrolases"/>
    <property type="match status" value="1"/>
</dbReference>
<keyword evidence="8" id="KW-0963">Cytoplasm</keyword>
<comment type="similarity">
    <text evidence="1 8">Belongs to the cytidylate kinase family. Type 1 subfamily.</text>
</comment>
<dbReference type="CDD" id="cd02020">
    <property type="entry name" value="CMPK"/>
    <property type="match status" value="1"/>
</dbReference>
<evidence type="ECO:0000256" key="4">
    <source>
        <dbReference type="ARBA" id="ARBA00022777"/>
    </source>
</evidence>
<protein>
    <recommendedName>
        <fullName evidence="8">Cytidylate kinase</fullName>
        <shortName evidence="8">CK</shortName>
        <ecNumber evidence="8">2.7.4.25</ecNumber>
    </recommendedName>
    <alternativeName>
        <fullName evidence="8">Cytidine monophosphate kinase</fullName>
        <shortName evidence="8">CMP kinase</shortName>
    </alternativeName>
</protein>
<keyword evidence="4 8" id="KW-0418">Kinase</keyword>
<evidence type="ECO:0000256" key="8">
    <source>
        <dbReference type="HAMAP-Rule" id="MF_00238"/>
    </source>
</evidence>
<dbReference type="GO" id="GO:0005737">
    <property type="term" value="C:cytoplasm"/>
    <property type="evidence" value="ECO:0007669"/>
    <property type="project" value="UniProtKB-SubCell"/>
</dbReference>
<dbReference type="GO" id="GO:0005524">
    <property type="term" value="F:ATP binding"/>
    <property type="evidence" value="ECO:0007669"/>
    <property type="project" value="UniProtKB-UniRule"/>
</dbReference>
<evidence type="ECO:0000256" key="2">
    <source>
        <dbReference type="ARBA" id="ARBA00022679"/>
    </source>
</evidence>
<accession>A0A8J6PFR8</accession>
<evidence type="ECO:0000256" key="3">
    <source>
        <dbReference type="ARBA" id="ARBA00022741"/>
    </source>
</evidence>
<evidence type="ECO:0000256" key="5">
    <source>
        <dbReference type="ARBA" id="ARBA00022840"/>
    </source>
</evidence>
<reference evidence="10" key="1">
    <citation type="submission" date="2020-09" db="EMBL/GenBank/DDBJ databases">
        <title>Genome seq and assembly of Tianweitania sp.</title>
        <authorList>
            <person name="Chhetri G."/>
        </authorList>
    </citation>
    <scope>NUCLEOTIDE SEQUENCE</scope>
    <source>
        <strain evidence="10">Rool2</strain>
    </source>
</reference>
<evidence type="ECO:0000256" key="1">
    <source>
        <dbReference type="ARBA" id="ARBA00009427"/>
    </source>
</evidence>
<dbReference type="GO" id="GO:0006220">
    <property type="term" value="P:pyrimidine nucleotide metabolic process"/>
    <property type="evidence" value="ECO:0007669"/>
    <property type="project" value="UniProtKB-UniRule"/>
</dbReference>
<dbReference type="GO" id="GO:0036431">
    <property type="term" value="F:dCMP kinase activity"/>
    <property type="evidence" value="ECO:0007669"/>
    <property type="project" value="InterPro"/>
</dbReference>
<dbReference type="InterPro" id="IPR003136">
    <property type="entry name" value="Cytidylate_kin"/>
</dbReference>
<dbReference type="InterPro" id="IPR011994">
    <property type="entry name" value="Cytidylate_kinase_dom"/>
</dbReference>
<dbReference type="HAMAP" id="MF_00238">
    <property type="entry name" value="Cytidyl_kinase_type1"/>
    <property type="match status" value="1"/>
</dbReference>
<dbReference type="EMBL" id="JACVVX010000001">
    <property type="protein sequence ID" value="MBD0413163.1"/>
    <property type="molecule type" value="Genomic_DNA"/>
</dbReference>
<organism evidence="10 11">
    <name type="scientific">Oryzicola mucosus</name>
    <dbReference type="NCBI Taxonomy" id="2767425"/>
    <lineage>
        <taxon>Bacteria</taxon>
        <taxon>Pseudomonadati</taxon>
        <taxon>Pseudomonadota</taxon>
        <taxon>Alphaproteobacteria</taxon>
        <taxon>Hyphomicrobiales</taxon>
        <taxon>Phyllobacteriaceae</taxon>
        <taxon>Oryzicola</taxon>
    </lineage>
</organism>
<comment type="subcellular location">
    <subcellularLocation>
        <location evidence="8">Cytoplasm</location>
    </subcellularLocation>
</comment>
<evidence type="ECO:0000256" key="7">
    <source>
        <dbReference type="ARBA" id="ARBA00048478"/>
    </source>
</evidence>
<dbReference type="InterPro" id="IPR027417">
    <property type="entry name" value="P-loop_NTPase"/>
</dbReference>
<keyword evidence="5 8" id="KW-0067">ATP-binding</keyword>
<comment type="catalytic activity">
    <reaction evidence="6 8">
        <text>dCMP + ATP = dCDP + ADP</text>
        <dbReference type="Rhea" id="RHEA:25094"/>
        <dbReference type="ChEBI" id="CHEBI:30616"/>
        <dbReference type="ChEBI" id="CHEBI:57566"/>
        <dbReference type="ChEBI" id="CHEBI:58593"/>
        <dbReference type="ChEBI" id="CHEBI:456216"/>
        <dbReference type="EC" id="2.7.4.25"/>
    </reaction>
</comment>
<evidence type="ECO:0000256" key="6">
    <source>
        <dbReference type="ARBA" id="ARBA00047615"/>
    </source>
</evidence>
<sequence length="249" mass="27132">MGAVAVSLAPALRRDDYRLFRRGDHRAQPERAAVKTNLIIAIDGPAASGKGTLARRLADYYHLPHLDTGLTYRAVAQMMLSKAWSLDDDSRAIEAAGLVDLAALDREVLSAHEVADAASRVAVIPEVRRILVEKQREFARRDQGAVLDGRDIGTVVCPQADVKLYVTASAEVRALRRLRDIEGRGGHADFSEILGDIKKRDERDMGRADSPLKPAEDAHLLDTSEMSIEAAFRSAKNIVDDAMAGKTPG</sequence>
<dbReference type="NCBIfam" id="TIGR00017">
    <property type="entry name" value="cmk"/>
    <property type="match status" value="1"/>
</dbReference>
<dbReference type="Proteomes" id="UP000643405">
    <property type="component" value="Unassembled WGS sequence"/>
</dbReference>
<dbReference type="EC" id="2.7.4.25" evidence="8"/>